<dbReference type="RefSeq" id="WP_221531474.1">
    <property type="nucleotide sequence ID" value="NZ_JAIGYP010000002.1"/>
</dbReference>
<dbReference type="GO" id="GO:0016787">
    <property type="term" value="F:hydrolase activity"/>
    <property type="evidence" value="ECO:0007669"/>
    <property type="project" value="UniProtKB-KW"/>
</dbReference>
<keyword evidence="4 6" id="KW-0233">DNA recombination</keyword>
<dbReference type="Pfam" id="PF01330">
    <property type="entry name" value="RuvA_N"/>
    <property type="match status" value="1"/>
</dbReference>
<evidence type="ECO:0000313" key="9">
    <source>
        <dbReference type="Proteomes" id="UP000700059"/>
    </source>
</evidence>
<dbReference type="InterPro" id="IPR010994">
    <property type="entry name" value="RuvA_2-like"/>
</dbReference>
<dbReference type="GO" id="GO:0003678">
    <property type="term" value="F:DNA helicase activity"/>
    <property type="evidence" value="ECO:0007669"/>
    <property type="project" value="UniProtKB-EC"/>
</dbReference>
<protein>
    <recommendedName>
        <fullName evidence="6">Holliday junction branch migration complex subunit RuvA</fullName>
    </recommendedName>
</protein>
<dbReference type="Pfam" id="PF14520">
    <property type="entry name" value="HHH_5"/>
    <property type="match status" value="1"/>
</dbReference>
<comment type="domain">
    <text evidence="6">Has three domains with a flexible linker between the domains II and III and assumes an 'L' shape. Domain III is highly mobile and contacts RuvB.</text>
</comment>
<evidence type="ECO:0000256" key="5">
    <source>
        <dbReference type="ARBA" id="ARBA00023204"/>
    </source>
</evidence>
<dbReference type="CDD" id="cd14332">
    <property type="entry name" value="UBA_RuvA_C"/>
    <property type="match status" value="1"/>
</dbReference>
<evidence type="ECO:0000259" key="7">
    <source>
        <dbReference type="SMART" id="SM00278"/>
    </source>
</evidence>
<feature type="domain" description="Helix-hairpin-helix DNA-binding motif class 1" evidence="7">
    <location>
        <begin position="109"/>
        <end position="128"/>
    </location>
</feature>
<dbReference type="NCBIfam" id="TIGR00084">
    <property type="entry name" value="ruvA"/>
    <property type="match status" value="1"/>
</dbReference>
<keyword evidence="1 6" id="KW-0963">Cytoplasm</keyword>
<dbReference type="EMBL" id="JAIGYQ010000002">
    <property type="protein sequence ID" value="MBX7490359.1"/>
    <property type="molecule type" value="Genomic_DNA"/>
</dbReference>
<feature type="region of interest" description="Domain III" evidence="6">
    <location>
        <begin position="150"/>
        <end position="193"/>
    </location>
</feature>
<keyword evidence="9" id="KW-1185">Reference proteome</keyword>
<comment type="subunit">
    <text evidence="6">Homotetramer. Forms an RuvA(8)-RuvB(12)-Holliday junction (HJ) complex. HJ DNA is sandwiched between 2 RuvA tetramers; dsDNA enters through RuvA and exits via RuvB. An RuvB hexamer assembles on each DNA strand where it exits the tetramer. Each RuvB hexamer is contacted by two RuvA subunits (via domain III) on 2 adjacent RuvB subunits; this complex drives branch migration. In the full resolvosome a probable DNA-RuvA(4)-RuvB(12)-RuvC(2) complex forms which resolves the HJ.</text>
</comment>
<evidence type="ECO:0000256" key="4">
    <source>
        <dbReference type="ARBA" id="ARBA00023172"/>
    </source>
</evidence>
<dbReference type="Gene3D" id="1.10.150.20">
    <property type="entry name" value="5' to 3' exonuclease, C-terminal subdomain"/>
    <property type="match status" value="1"/>
</dbReference>
<keyword evidence="2 6" id="KW-0227">DNA damage</keyword>
<comment type="subcellular location">
    <subcellularLocation>
        <location evidence="6">Cytoplasm</location>
    </subcellularLocation>
</comment>
<dbReference type="HAMAP" id="MF_00031">
    <property type="entry name" value="DNA_HJ_migration_RuvA"/>
    <property type="match status" value="1"/>
</dbReference>
<dbReference type="SUPFAM" id="SSF50249">
    <property type="entry name" value="Nucleic acid-binding proteins"/>
    <property type="match status" value="1"/>
</dbReference>
<gene>
    <name evidence="6 8" type="primary">ruvA</name>
    <name evidence="8" type="ORF">K4G57_02545</name>
</gene>
<dbReference type="InterPro" id="IPR011114">
    <property type="entry name" value="RuvA_C"/>
</dbReference>
<evidence type="ECO:0000313" key="8">
    <source>
        <dbReference type="EMBL" id="MBX7490359.1"/>
    </source>
</evidence>
<dbReference type="Pfam" id="PF07499">
    <property type="entry name" value="RuvA_C"/>
    <property type="match status" value="1"/>
</dbReference>
<accession>A0ABS7JLU1</accession>
<evidence type="ECO:0000256" key="6">
    <source>
        <dbReference type="HAMAP-Rule" id="MF_00031"/>
    </source>
</evidence>
<dbReference type="InterPro" id="IPR013849">
    <property type="entry name" value="DNA_helicase_Holl-junc_RuvA_I"/>
</dbReference>
<dbReference type="InterPro" id="IPR000085">
    <property type="entry name" value="RuvA"/>
</dbReference>
<dbReference type="SMART" id="SM00278">
    <property type="entry name" value="HhH1"/>
    <property type="match status" value="2"/>
</dbReference>
<keyword evidence="5 6" id="KW-0234">DNA repair</keyword>
<evidence type="ECO:0000256" key="1">
    <source>
        <dbReference type="ARBA" id="ARBA00022490"/>
    </source>
</evidence>
<comment type="similarity">
    <text evidence="6">Belongs to the RuvA family.</text>
</comment>
<keyword evidence="3 6" id="KW-0238">DNA-binding</keyword>
<keyword evidence="8" id="KW-0378">Hydrolase</keyword>
<evidence type="ECO:0000256" key="2">
    <source>
        <dbReference type="ARBA" id="ARBA00022763"/>
    </source>
</evidence>
<sequence length="193" mass="21144">MIIAMEGEIFSKEPTHIGLKCAGVVYGVFISIQSSNQIKQNVGEKLTLHITQIIREDAQMLFGFVELLEKSLFERLIKINGVGPKVAMAILSTYTPQTFAKVVENNDIKSMQRVPGIGPKSAGRILVELSGWSLELMQEKSVSSSEDSNLHQVILALESLGYKNDVIAKATKGLENDEVGAMVKAALKRLQTL</sequence>
<dbReference type="InterPro" id="IPR012340">
    <property type="entry name" value="NA-bd_OB-fold"/>
</dbReference>
<dbReference type="Proteomes" id="UP000700059">
    <property type="component" value="Unassembled WGS sequence"/>
</dbReference>
<dbReference type="InterPro" id="IPR003583">
    <property type="entry name" value="Hlx-hairpin-Hlx_DNA-bd_motif"/>
</dbReference>
<comment type="caution">
    <text evidence="8">The sequence shown here is derived from an EMBL/GenBank/DDBJ whole genome shotgun (WGS) entry which is preliminary data.</text>
</comment>
<organism evidence="8 9">
    <name type="scientific">Helicobacter turcicus</name>
    <dbReference type="NCBI Taxonomy" id="2867412"/>
    <lineage>
        <taxon>Bacteria</taxon>
        <taxon>Pseudomonadati</taxon>
        <taxon>Campylobacterota</taxon>
        <taxon>Epsilonproteobacteria</taxon>
        <taxon>Campylobacterales</taxon>
        <taxon>Helicobacteraceae</taxon>
        <taxon>Helicobacter</taxon>
    </lineage>
</organism>
<dbReference type="Gene3D" id="2.40.50.140">
    <property type="entry name" value="Nucleic acid-binding proteins"/>
    <property type="match status" value="1"/>
</dbReference>
<dbReference type="InterPro" id="IPR036267">
    <property type="entry name" value="RuvA_C_sf"/>
</dbReference>
<proteinExistence type="inferred from homology"/>
<reference evidence="8 9" key="1">
    <citation type="submission" date="2021-08" db="EMBL/GenBank/DDBJ databases">
        <title>Helicobacter spp. isolated from feces of Anatolian Ground Squirrel (Spermophilus xanthoprymnus) in Turkey.</title>
        <authorList>
            <person name="Aydin F."/>
            <person name="Abay S."/>
            <person name="Kayman T."/>
            <person name="Karakaya E."/>
            <person name="Saticioglu I.B."/>
        </authorList>
    </citation>
    <scope>NUCLEOTIDE SEQUENCE [LARGE SCALE GENOMIC DNA]</scope>
    <source>
        <strain evidence="8 9">Faydin-H70</strain>
    </source>
</reference>
<feature type="domain" description="Helix-hairpin-helix DNA-binding motif class 1" evidence="7">
    <location>
        <begin position="74"/>
        <end position="93"/>
    </location>
</feature>
<dbReference type="SUPFAM" id="SSF47781">
    <property type="entry name" value="RuvA domain 2-like"/>
    <property type="match status" value="1"/>
</dbReference>
<name>A0ABS7JLU1_9HELI</name>
<dbReference type="SUPFAM" id="SSF46929">
    <property type="entry name" value="DNA helicase RuvA subunit, C-terminal domain"/>
    <property type="match status" value="1"/>
</dbReference>
<evidence type="ECO:0000256" key="3">
    <source>
        <dbReference type="ARBA" id="ARBA00023125"/>
    </source>
</evidence>
<comment type="caution">
    <text evidence="6">Lacks conserved residue(s) required for the propagation of feature annotation.</text>
</comment>
<comment type="function">
    <text evidence="6">The RuvA-RuvB-RuvC complex processes Holliday junction (HJ) DNA during genetic recombination and DNA repair, while the RuvA-RuvB complex plays an important role in the rescue of blocked DNA replication forks via replication fork reversal (RFR). RuvA specifically binds to HJ cruciform DNA, conferring on it an open structure. The RuvB hexamer acts as an ATP-dependent pump, pulling dsDNA into and through the RuvAB complex. HJ branch migration allows RuvC to scan DNA until it finds its consensus sequence, where it cleaves and resolves the cruciform DNA.</text>
</comment>